<proteinExistence type="predicted"/>
<protein>
    <submittedName>
        <fullName evidence="1">Uncharacterized protein</fullName>
    </submittedName>
</protein>
<sequence length="16" mass="1852">MVDEFLCPIIVSILFL</sequence>
<evidence type="ECO:0000313" key="1">
    <source>
        <dbReference type="EMBL" id="MBX26927.1"/>
    </source>
</evidence>
<accession>A0A2P2M9M3</accession>
<name>A0A2P2M9M3_RHIMU</name>
<organism evidence="1">
    <name type="scientific">Rhizophora mucronata</name>
    <name type="common">Asiatic mangrove</name>
    <dbReference type="NCBI Taxonomy" id="61149"/>
    <lineage>
        <taxon>Eukaryota</taxon>
        <taxon>Viridiplantae</taxon>
        <taxon>Streptophyta</taxon>
        <taxon>Embryophyta</taxon>
        <taxon>Tracheophyta</taxon>
        <taxon>Spermatophyta</taxon>
        <taxon>Magnoliopsida</taxon>
        <taxon>eudicotyledons</taxon>
        <taxon>Gunneridae</taxon>
        <taxon>Pentapetalae</taxon>
        <taxon>rosids</taxon>
        <taxon>fabids</taxon>
        <taxon>Malpighiales</taxon>
        <taxon>Rhizophoraceae</taxon>
        <taxon>Rhizophora</taxon>
    </lineage>
</organism>
<dbReference type="AlphaFoldDB" id="A0A2P2M9M3"/>
<reference evidence="1" key="1">
    <citation type="submission" date="2018-02" db="EMBL/GenBank/DDBJ databases">
        <title>Rhizophora mucronata_Transcriptome.</title>
        <authorList>
            <person name="Meera S.P."/>
            <person name="Sreeshan A."/>
            <person name="Augustine A."/>
        </authorList>
    </citation>
    <scope>NUCLEOTIDE SEQUENCE</scope>
    <source>
        <tissue evidence="1">Leaf</tissue>
    </source>
</reference>
<dbReference type="EMBL" id="GGEC01046443">
    <property type="protein sequence ID" value="MBX26927.1"/>
    <property type="molecule type" value="Transcribed_RNA"/>
</dbReference>